<feature type="transmembrane region" description="Helical" evidence="7">
    <location>
        <begin position="272"/>
        <end position="292"/>
    </location>
</feature>
<evidence type="ECO:0000313" key="10">
    <source>
        <dbReference type="Proteomes" id="UP000676310"/>
    </source>
</evidence>
<comment type="subcellular location">
    <subcellularLocation>
        <location evidence="1">Membrane</location>
        <topology evidence="1">Multi-pass membrane protein</topology>
    </subcellularLocation>
</comment>
<dbReference type="Pfam" id="PF07690">
    <property type="entry name" value="MFS_1"/>
    <property type="match status" value="1"/>
</dbReference>
<feature type="domain" description="Major facilitator superfamily (MFS) profile" evidence="8">
    <location>
        <begin position="44"/>
        <end position="445"/>
    </location>
</feature>
<dbReference type="PANTHER" id="PTHR43791">
    <property type="entry name" value="PERMEASE-RELATED"/>
    <property type="match status" value="1"/>
</dbReference>
<keyword evidence="2" id="KW-0813">Transport</keyword>
<feature type="transmembrane region" description="Helical" evidence="7">
    <location>
        <begin position="135"/>
        <end position="158"/>
    </location>
</feature>
<evidence type="ECO:0000256" key="5">
    <source>
        <dbReference type="ARBA" id="ARBA00023136"/>
    </source>
</evidence>
<dbReference type="FunFam" id="1.20.1250.20:FF:000068">
    <property type="entry name" value="MFS general substrate transporter"/>
    <property type="match status" value="1"/>
</dbReference>
<keyword evidence="6" id="KW-0175">Coiled coil</keyword>
<dbReference type="SUPFAM" id="SSF103473">
    <property type="entry name" value="MFS general substrate transporter"/>
    <property type="match status" value="1"/>
</dbReference>
<feature type="transmembrane region" description="Helical" evidence="7">
    <location>
        <begin position="312"/>
        <end position="329"/>
    </location>
</feature>
<dbReference type="GO" id="GO:0016020">
    <property type="term" value="C:membrane"/>
    <property type="evidence" value="ECO:0007669"/>
    <property type="project" value="UniProtKB-SubCell"/>
</dbReference>
<dbReference type="Proteomes" id="UP000676310">
    <property type="component" value="Unassembled WGS sequence"/>
</dbReference>
<evidence type="ECO:0000256" key="3">
    <source>
        <dbReference type="ARBA" id="ARBA00022692"/>
    </source>
</evidence>
<dbReference type="GeneID" id="67014699"/>
<feature type="transmembrane region" description="Helical" evidence="7">
    <location>
        <begin position="429"/>
        <end position="449"/>
    </location>
</feature>
<evidence type="ECO:0000256" key="7">
    <source>
        <dbReference type="SAM" id="Phobius"/>
    </source>
</evidence>
<feature type="transmembrane region" description="Helical" evidence="7">
    <location>
        <begin position="203"/>
        <end position="225"/>
    </location>
</feature>
<keyword evidence="4 7" id="KW-1133">Transmembrane helix</keyword>
<dbReference type="PANTHER" id="PTHR43791:SF57">
    <property type="entry name" value="MAJOR FACILITATOR SUPERFAMILY (MFS) PROFILE DOMAIN-CONTAINING PROTEIN"/>
    <property type="match status" value="1"/>
</dbReference>
<proteinExistence type="predicted"/>
<evidence type="ECO:0000256" key="1">
    <source>
        <dbReference type="ARBA" id="ARBA00004141"/>
    </source>
</evidence>
<evidence type="ECO:0000259" key="8">
    <source>
        <dbReference type="PROSITE" id="PS50850"/>
    </source>
</evidence>
<gene>
    <name evidence="9" type="ORF">ALTATR162_LOCUS3172</name>
</gene>
<dbReference type="InterPro" id="IPR011701">
    <property type="entry name" value="MFS"/>
</dbReference>
<dbReference type="AlphaFoldDB" id="A0A8J2HZQ5"/>
<dbReference type="FunFam" id="1.20.1250.20:FF:000034">
    <property type="entry name" value="MFS general substrate transporter"/>
    <property type="match status" value="1"/>
</dbReference>
<feature type="transmembrane region" description="Helical" evidence="7">
    <location>
        <begin position="336"/>
        <end position="355"/>
    </location>
</feature>
<keyword evidence="10" id="KW-1185">Reference proteome</keyword>
<organism evidence="9 10">
    <name type="scientific">Alternaria atra</name>
    <dbReference type="NCBI Taxonomy" id="119953"/>
    <lineage>
        <taxon>Eukaryota</taxon>
        <taxon>Fungi</taxon>
        <taxon>Dikarya</taxon>
        <taxon>Ascomycota</taxon>
        <taxon>Pezizomycotina</taxon>
        <taxon>Dothideomycetes</taxon>
        <taxon>Pleosporomycetidae</taxon>
        <taxon>Pleosporales</taxon>
        <taxon>Pleosporineae</taxon>
        <taxon>Pleosporaceae</taxon>
        <taxon>Alternaria</taxon>
        <taxon>Alternaria sect. Ulocladioides</taxon>
    </lineage>
</organism>
<dbReference type="PROSITE" id="PS50850">
    <property type="entry name" value="MFS"/>
    <property type="match status" value="1"/>
</dbReference>
<keyword evidence="5 7" id="KW-0472">Membrane</keyword>
<dbReference type="RefSeq" id="XP_043166713.1">
    <property type="nucleotide sequence ID" value="XM_043310778.1"/>
</dbReference>
<evidence type="ECO:0000256" key="6">
    <source>
        <dbReference type="SAM" id="Coils"/>
    </source>
</evidence>
<protein>
    <recommendedName>
        <fullName evidence="8">Major facilitator superfamily (MFS) profile domain-containing protein</fullName>
    </recommendedName>
</protein>
<feature type="transmembrane region" description="Helical" evidence="7">
    <location>
        <begin position="109"/>
        <end position="129"/>
    </location>
</feature>
<feature type="transmembrane region" description="Helical" evidence="7">
    <location>
        <begin position="361"/>
        <end position="383"/>
    </location>
</feature>
<dbReference type="EMBL" id="CAJRGZ010000016">
    <property type="protein sequence ID" value="CAG5153430.1"/>
    <property type="molecule type" value="Genomic_DNA"/>
</dbReference>
<feature type="transmembrane region" description="Helical" evidence="7">
    <location>
        <begin position="395"/>
        <end position="417"/>
    </location>
</feature>
<feature type="transmembrane region" description="Helical" evidence="7">
    <location>
        <begin position="170"/>
        <end position="191"/>
    </location>
</feature>
<sequence length="490" mass="55152">MAEKKIDDTIITPIPSDILVGDVEPQGYDVVATKKLLRKLDWHLIPFMSLIYLLCFLDRTNIGNARLDHLEQDLKLQGLQYNDCLAVLFPFYIAAEIPSNIMMKRTRPSIWLTFIMFFWSLAMICQGFVKNYSGLMATRVFLGVFEGGLFPGVNYYISQWYVRDECGFRMALFFSAATLAGAFGGVLARGIAEMSGVGGKAAWAWIFILEGLLSILVSMTAYWCIYDYPATARFLTPKERTEVQRRLEQDHGHLSNDFDIKYVYQALTDWKIYIFMLICMAGFCPIYSFALFLPTIIKNMGYTANDAQLMSVPPYVCACFFTITASWYADRVKKRGIFLMGFQVIAIAGFAMLAATGKPSVQYAGTVLAAIGIYPQIPLGMAWNSGNIGGSLKRGTGIAMQVMGGNCGGIIASYVYLSRDGPRFIVGHSILIGFVSMAFFLTFFMSMWCRMENARRDKIALEAETLELTDEQKLLERELADNVPWFRYTT</sequence>
<feature type="coiled-coil region" evidence="6">
    <location>
        <begin position="451"/>
        <end position="478"/>
    </location>
</feature>
<keyword evidence="3 7" id="KW-0812">Transmembrane</keyword>
<evidence type="ECO:0000256" key="4">
    <source>
        <dbReference type="ARBA" id="ARBA00022989"/>
    </source>
</evidence>
<comment type="caution">
    <text evidence="9">The sequence shown here is derived from an EMBL/GenBank/DDBJ whole genome shotgun (WGS) entry which is preliminary data.</text>
</comment>
<dbReference type="InterPro" id="IPR036259">
    <property type="entry name" value="MFS_trans_sf"/>
</dbReference>
<evidence type="ECO:0000256" key="2">
    <source>
        <dbReference type="ARBA" id="ARBA00022448"/>
    </source>
</evidence>
<dbReference type="InterPro" id="IPR020846">
    <property type="entry name" value="MFS_dom"/>
</dbReference>
<dbReference type="GO" id="GO:0022857">
    <property type="term" value="F:transmembrane transporter activity"/>
    <property type="evidence" value="ECO:0007669"/>
    <property type="project" value="InterPro"/>
</dbReference>
<dbReference type="OrthoDB" id="2962993at2759"/>
<accession>A0A8J2HZQ5</accession>
<dbReference type="Gene3D" id="1.20.1250.20">
    <property type="entry name" value="MFS general substrate transporter like domains"/>
    <property type="match status" value="2"/>
</dbReference>
<name>A0A8J2HZQ5_9PLEO</name>
<evidence type="ECO:0000313" key="9">
    <source>
        <dbReference type="EMBL" id="CAG5153430.1"/>
    </source>
</evidence>
<reference evidence="9" key="1">
    <citation type="submission" date="2021-05" db="EMBL/GenBank/DDBJ databases">
        <authorList>
            <person name="Stam R."/>
        </authorList>
    </citation>
    <scope>NUCLEOTIDE SEQUENCE</scope>
    <source>
        <strain evidence="9">CS162</strain>
    </source>
</reference>